<evidence type="ECO:0008006" key="3">
    <source>
        <dbReference type="Google" id="ProtNLM"/>
    </source>
</evidence>
<name>A0ABU9RII4_9BURK</name>
<evidence type="ECO:0000313" key="2">
    <source>
        <dbReference type="Proteomes" id="UP001489897"/>
    </source>
</evidence>
<dbReference type="Proteomes" id="UP001489897">
    <property type="component" value="Unassembled WGS sequence"/>
</dbReference>
<comment type="caution">
    <text evidence="1">The sequence shown here is derived from an EMBL/GenBank/DDBJ whole genome shotgun (WGS) entry which is preliminary data.</text>
</comment>
<keyword evidence="2" id="KW-1185">Reference proteome</keyword>
<sequence>MTDLDDRERRIRATVRAIDRYCARNKIPIAIDGAVDEATAATLLGYSSADALRKQASDGVNRVPYRVLGNRRLYRKADIAAEIERTYNGPENAE</sequence>
<evidence type="ECO:0000313" key="1">
    <source>
        <dbReference type="EMBL" id="MEM5419838.1"/>
    </source>
</evidence>
<organism evidence="1 2">
    <name type="scientific">Paraburkholderia ferrariae</name>
    <dbReference type="NCBI Taxonomy" id="386056"/>
    <lineage>
        <taxon>Bacteria</taxon>
        <taxon>Pseudomonadati</taxon>
        <taxon>Pseudomonadota</taxon>
        <taxon>Betaproteobacteria</taxon>
        <taxon>Burkholderiales</taxon>
        <taxon>Burkholderiaceae</taxon>
        <taxon>Paraburkholderia</taxon>
    </lineage>
</organism>
<protein>
    <recommendedName>
        <fullName evidence="3">DNA-binding protein</fullName>
    </recommendedName>
</protein>
<dbReference type="RefSeq" id="WP_342945637.1">
    <property type="nucleotide sequence ID" value="NZ_JAYMRV010000001.1"/>
</dbReference>
<gene>
    <name evidence="1" type="ORF">VSR73_01965</name>
</gene>
<dbReference type="EMBL" id="JAYMRV010000001">
    <property type="protein sequence ID" value="MEM5419838.1"/>
    <property type="molecule type" value="Genomic_DNA"/>
</dbReference>
<accession>A0ABU9RII4</accession>
<reference evidence="1 2" key="1">
    <citation type="submission" date="2024-01" db="EMBL/GenBank/DDBJ databases">
        <title>The diversity of rhizobia nodulating Mimosa spp. in eleven states of Brazil covering several biomes is determined by host plant, location, and edaphic factors.</title>
        <authorList>
            <person name="Rouws L."/>
            <person name="Barauna A."/>
            <person name="Beukes C."/>
            <person name="De Faria S.M."/>
            <person name="Gross E."/>
            <person name="Dos Reis Junior F.B."/>
            <person name="Simon M."/>
            <person name="Maluk M."/>
            <person name="Odee D.W."/>
            <person name="Kenicer G."/>
            <person name="Young J.P.W."/>
            <person name="Reis V.M."/>
            <person name="Zilli J."/>
            <person name="James E.K."/>
        </authorList>
    </citation>
    <scope>NUCLEOTIDE SEQUENCE [LARGE SCALE GENOMIC DNA]</scope>
    <source>
        <strain evidence="1 2">JPY167</strain>
    </source>
</reference>
<proteinExistence type="predicted"/>